<comment type="caution">
    <text evidence="2">The sequence shown here is derived from an EMBL/GenBank/DDBJ whole genome shotgun (WGS) entry which is preliminary data.</text>
</comment>
<organism evidence="2">
    <name type="scientific">Paenibacillus sp. SYP-B3998</name>
    <dbReference type="NCBI Taxonomy" id="2678564"/>
    <lineage>
        <taxon>Bacteria</taxon>
        <taxon>Bacillati</taxon>
        <taxon>Bacillota</taxon>
        <taxon>Bacilli</taxon>
        <taxon>Bacillales</taxon>
        <taxon>Paenibacillaceae</taxon>
        <taxon>Paenibacillus</taxon>
    </lineage>
</organism>
<dbReference type="Pfam" id="PF00583">
    <property type="entry name" value="Acetyltransf_1"/>
    <property type="match status" value="1"/>
</dbReference>
<dbReference type="Gene3D" id="3.40.630.30">
    <property type="match status" value="1"/>
</dbReference>
<dbReference type="EMBL" id="JAAIKC010000005">
    <property type="protein sequence ID" value="NEW07385.1"/>
    <property type="molecule type" value="Genomic_DNA"/>
</dbReference>
<protein>
    <submittedName>
        <fullName evidence="2">GNAT family N-acetyltransferase</fullName>
    </submittedName>
</protein>
<name>A0A6G3ZZ44_9BACL</name>
<evidence type="ECO:0000313" key="2">
    <source>
        <dbReference type="EMBL" id="NEW07385.1"/>
    </source>
</evidence>
<evidence type="ECO:0000259" key="1">
    <source>
        <dbReference type="PROSITE" id="PS51186"/>
    </source>
</evidence>
<gene>
    <name evidence="2" type="ORF">GK047_15380</name>
</gene>
<dbReference type="InterPro" id="IPR000182">
    <property type="entry name" value="GNAT_dom"/>
</dbReference>
<dbReference type="InterPro" id="IPR016181">
    <property type="entry name" value="Acyl_CoA_acyltransferase"/>
</dbReference>
<sequence>MNESLSKLVMLKADLDNLPDLELPRGYSLRHFELSDTAVWEHIIQLSFQRSIAFQAKIGGLPYYQAERVLFICFGMQPVATATAWETELMPGSQVGYLHMVGALPEFAGRGLGYAATLAALHRMQAEHRTEAVLETDDFRLPAIRVYWKLGFRPLYRDESHDHRWEHILKLIQK</sequence>
<dbReference type="PROSITE" id="PS51186">
    <property type="entry name" value="GNAT"/>
    <property type="match status" value="1"/>
</dbReference>
<accession>A0A6G3ZZ44</accession>
<feature type="domain" description="N-acetyltransferase" evidence="1">
    <location>
        <begin position="27"/>
        <end position="174"/>
    </location>
</feature>
<dbReference type="SUPFAM" id="SSF55729">
    <property type="entry name" value="Acyl-CoA N-acyltransferases (Nat)"/>
    <property type="match status" value="1"/>
</dbReference>
<dbReference type="RefSeq" id="WP_163948253.1">
    <property type="nucleotide sequence ID" value="NZ_JAAIKC010000005.1"/>
</dbReference>
<dbReference type="GO" id="GO:0016747">
    <property type="term" value="F:acyltransferase activity, transferring groups other than amino-acyl groups"/>
    <property type="evidence" value="ECO:0007669"/>
    <property type="project" value="InterPro"/>
</dbReference>
<dbReference type="AlphaFoldDB" id="A0A6G3ZZ44"/>
<keyword evidence="2" id="KW-0808">Transferase</keyword>
<proteinExistence type="predicted"/>
<reference evidence="2" key="1">
    <citation type="submission" date="2020-02" db="EMBL/GenBank/DDBJ databases">
        <authorList>
            <person name="Shen X.-R."/>
            <person name="Zhang Y.-X."/>
        </authorList>
    </citation>
    <scope>NUCLEOTIDE SEQUENCE</scope>
    <source>
        <strain evidence="2">SYP-B3998</strain>
    </source>
</reference>